<organism evidence="4 5">
    <name type="scientific">Lentithecium fluviatile CBS 122367</name>
    <dbReference type="NCBI Taxonomy" id="1168545"/>
    <lineage>
        <taxon>Eukaryota</taxon>
        <taxon>Fungi</taxon>
        <taxon>Dikarya</taxon>
        <taxon>Ascomycota</taxon>
        <taxon>Pezizomycotina</taxon>
        <taxon>Dothideomycetes</taxon>
        <taxon>Pleosporomycetidae</taxon>
        <taxon>Pleosporales</taxon>
        <taxon>Massarineae</taxon>
        <taxon>Lentitheciaceae</taxon>
        <taxon>Lentithecium</taxon>
    </lineage>
</organism>
<protein>
    <recommendedName>
        <fullName evidence="3">RING-type domain-containing protein</fullName>
    </recommendedName>
</protein>
<accession>A0A6G1ITL8</accession>
<feature type="domain" description="RING-type" evidence="3">
    <location>
        <begin position="60"/>
        <end position="105"/>
    </location>
</feature>
<proteinExistence type="predicted"/>
<dbReference type="InterPro" id="IPR001841">
    <property type="entry name" value="Znf_RING"/>
</dbReference>
<feature type="compositionally biased region" description="Acidic residues" evidence="2">
    <location>
        <begin position="184"/>
        <end position="197"/>
    </location>
</feature>
<keyword evidence="1" id="KW-0862">Zinc</keyword>
<sequence>MSTPPQQTPPFRPLTDFLLNHTHYLPPLPFPYHPPSSNPSFSTSRSTPSPQDPHYQNYFCPICLTHAYSSRERIIAINLPTCRHVFGADCFEVYIQWGNTCPLCRTMWFEERVAAAGRRGGGGSVSITILARGEEVGGVWEGIVGDGAVLGEWLDDEMETESETEMETETETEGEGSAWVTEGESGDYGESETETESEEHGERDYEDEELQGSRSTARERHAQRVHVSIGDNDGTQVYYGNERSRLQGGGGDPGTEDLEGAGDGVTTGSTGVQRGRVRSRVSDSDGSVSEPPRWRRRRN</sequence>
<dbReference type="Proteomes" id="UP000799291">
    <property type="component" value="Unassembled WGS sequence"/>
</dbReference>
<gene>
    <name evidence="4" type="ORF">K458DRAFT_392011</name>
</gene>
<dbReference type="AlphaFoldDB" id="A0A6G1ITL8"/>
<evidence type="ECO:0000313" key="5">
    <source>
        <dbReference type="Proteomes" id="UP000799291"/>
    </source>
</evidence>
<feature type="compositionally biased region" description="Acidic residues" evidence="2">
    <location>
        <begin position="157"/>
        <end position="174"/>
    </location>
</feature>
<dbReference type="SUPFAM" id="SSF57850">
    <property type="entry name" value="RING/U-box"/>
    <property type="match status" value="1"/>
</dbReference>
<dbReference type="PROSITE" id="PS50089">
    <property type="entry name" value="ZF_RING_2"/>
    <property type="match status" value="1"/>
</dbReference>
<evidence type="ECO:0000256" key="2">
    <source>
        <dbReference type="SAM" id="MobiDB-lite"/>
    </source>
</evidence>
<evidence type="ECO:0000259" key="3">
    <source>
        <dbReference type="PROSITE" id="PS50089"/>
    </source>
</evidence>
<dbReference type="InterPro" id="IPR013083">
    <property type="entry name" value="Znf_RING/FYVE/PHD"/>
</dbReference>
<dbReference type="OrthoDB" id="3793892at2759"/>
<dbReference type="EMBL" id="MU005592">
    <property type="protein sequence ID" value="KAF2681219.1"/>
    <property type="molecule type" value="Genomic_DNA"/>
</dbReference>
<feature type="region of interest" description="Disordered" evidence="2">
    <location>
        <begin position="157"/>
        <end position="299"/>
    </location>
</feature>
<keyword evidence="1" id="KW-0863">Zinc-finger</keyword>
<dbReference type="GO" id="GO:0008270">
    <property type="term" value="F:zinc ion binding"/>
    <property type="evidence" value="ECO:0007669"/>
    <property type="project" value="UniProtKB-KW"/>
</dbReference>
<dbReference type="Pfam" id="PF13639">
    <property type="entry name" value="zf-RING_2"/>
    <property type="match status" value="1"/>
</dbReference>
<reference evidence="4" key="1">
    <citation type="journal article" date="2020" name="Stud. Mycol.">
        <title>101 Dothideomycetes genomes: a test case for predicting lifestyles and emergence of pathogens.</title>
        <authorList>
            <person name="Haridas S."/>
            <person name="Albert R."/>
            <person name="Binder M."/>
            <person name="Bloem J."/>
            <person name="Labutti K."/>
            <person name="Salamov A."/>
            <person name="Andreopoulos B."/>
            <person name="Baker S."/>
            <person name="Barry K."/>
            <person name="Bills G."/>
            <person name="Bluhm B."/>
            <person name="Cannon C."/>
            <person name="Castanera R."/>
            <person name="Culley D."/>
            <person name="Daum C."/>
            <person name="Ezra D."/>
            <person name="Gonzalez J."/>
            <person name="Henrissat B."/>
            <person name="Kuo A."/>
            <person name="Liang C."/>
            <person name="Lipzen A."/>
            <person name="Lutzoni F."/>
            <person name="Magnuson J."/>
            <person name="Mondo S."/>
            <person name="Nolan M."/>
            <person name="Ohm R."/>
            <person name="Pangilinan J."/>
            <person name="Park H.-J."/>
            <person name="Ramirez L."/>
            <person name="Alfaro M."/>
            <person name="Sun H."/>
            <person name="Tritt A."/>
            <person name="Yoshinaga Y."/>
            <person name="Zwiers L.-H."/>
            <person name="Turgeon B."/>
            <person name="Goodwin S."/>
            <person name="Spatafora J."/>
            <person name="Crous P."/>
            <person name="Grigoriev I."/>
        </authorList>
    </citation>
    <scope>NUCLEOTIDE SEQUENCE</scope>
    <source>
        <strain evidence="4">CBS 122367</strain>
    </source>
</reference>
<evidence type="ECO:0000313" key="4">
    <source>
        <dbReference type="EMBL" id="KAF2681219.1"/>
    </source>
</evidence>
<evidence type="ECO:0000256" key="1">
    <source>
        <dbReference type="PROSITE-ProRule" id="PRU00175"/>
    </source>
</evidence>
<dbReference type="Gene3D" id="3.30.40.10">
    <property type="entry name" value="Zinc/RING finger domain, C3HC4 (zinc finger)"/>
    <property type="match status" value="1"/>
</dbReference>
<feature type="compositionally biased region" description="Low complexity" evidence="2">
    <location>
        <begin position="264"/>
        <end position="274"/>
    </location>
</feature>
<name>A0A6G1ITL8_9PLEO</name>
<keyword evidence="1" id="KW-0479">Metal-binding</keyword>
<keyword evidence="5" id="KW-1185">Reference proteome</keyword>